<feature type="domain" description="Glycosyl transferase family 1" evidence="1">
    <location>
        <begin position="220"/>
        <end position="389"/>
    </location>
</feature>
<dbReference type="Proteomes" id="UP000190092">
    <property type="component" value="Unassembled WGS sequence"/>
</dbReference>
<dbReference type="AlphaFoldDB" id="A0A1T4QP58"/>
<name>A0A1T4QP58_9HYPH</name>
<accession>A0A1T4QP58</accession>
<sequence>MTDGNDAQIAVVVKCWPRLSETFIAQEMAGLEARGLKLVIYSLRLPTDPAIHPVHARVKAPIVYLPEYLKNDPLRVLRAWWKARKLPGYRAARARFLHDLVRDRTPNRIRRFGQGLVLAAEMPAGIKRMYAHFIHTPASATRYAAIMRGLPWSASAHAKDIWTSQEWELRAKLADIDWLITCTQYALGRLKELVSDQTRLRLVYHGLDLANLPMPPAQRSRRDGSDPKDPVVILSVGRRVAKKGYDDLLAALAMLPKDINWRFEHIGAGVLGDSFEHMAEQLGIGDRCVWHGARPQAEVFAAYQRADIFVLASKTADDGDREGMPNVLQEAGYQRMAILSTRSAAIGEFITDGDNGLMADPAAPDQLAAGLEKLARDPDLRARFGMRANEVVRTRFSYEAGVDWIARSLALPAHADLTPQIEIPEARAAE</sequence>
<protein>
    <submittedName>
        <fullName evidence="2">Glycosyltransferase involved in cell wall bisynthesis</fullName>
    </submittedName>
</protein>
<dbReference type="Gene3D" id="3.40.50.2000">
    <property type="entry name" value="Glycogen Phosphorylase B"/>
    <property type="match status" value="2"/>
</dbReference>
<evidence type="ECO:0000313" key="2">
    <source>
        <dbReference type="EMBL" id="SKA05251.1"/>
    </source>
</evidence>
<dbReference type="Pfam" id="PF00534">
    <property type="entry name" value="Glycos_transf_1"/>
    <property type="match status" value="1"/>
</dbReference>
<proteinExistence type="predicted"/>
<dbReference type="PANTHER" id="PTHR12526:SF636">
    <property type="entry name" value="BLL3647 PROTEIN"/>
    <property type="match status" value="1"/>
</dbReference>
<dbReference type="CDD" id="cd03801">
    <property type="entry name" value="GT4_PimA-like"/>
    <property type="match status" value="1"/>
</dbReference>
<reference evidence="3" key="1">
    <citation type="submission" date="2017-02" db="EMBL/GenBank/DDBJ databases">
        <authorList>
            <person name="Varghese N."/>
            <person name="Submissions S."/>
        </authorList>
    </citation>
    <scope>NUCLEOTIDE SEQUENCE [LARGE SCALE GENOMIC DNA]</scope>
    <source>
        <strain evidence="3">ATCC 27094</strain>
    </source>
</reference>
<dbReference type="InterPro" id="IPR001296">
    <property type="entry name" value="Glyco_trans_1"/>
</dbReference>
<evidence type="ECO:0000259" key="1">
    <source>
        <dbReference type="Pfam" id="PF00534"/>
    </source>
</evidence>
<gene>
    <name evidence="2" type="ORF">SAMN02745126_03342</name>
</gene>
<organism evidence="2 3">
    <name type="scientific">Enhydrobacter aerosaccus</name>
    <dbReference type="NCBI Taxonomy" id="225324"/>
    <lineage>
        <taxon>Bacteria</taxon>
        <taxon>Pseudomonadati</taxon>
        <taxon>Pseudomonadota</taxon>
        <taxon>Alphaproteobacteria</taxon>
        <taxon>Hyphomicrobiales</taxon>
        <taxon>Enhydrobacter</taxon>
    </lineage>
</organism>
<dbReference type="EMBL" id="FUWJ01000003">
    <property type="protein sequence ID" value="SKA05251.1"/>
    <property type="molecule type" value="Genomic_DNA"/>
</dbReference>
<dbReference type="SUPFAM" id="SSF53756">
    <property type="entry name" value="UDP-Glycosyltransferase/glycogen phosphorylase"/>
    <property type="match status" value="1"/>
</dbReference>
<dbReference type="STRING" id="225324.SAMN02745126_03342"/>
<keyword evidence="2" id="KW-0808">Transferase</keyword>
<keyword evidence="3" id="KW-1185">Reference proteome</keyword>
<dbReference type="GO" id="GO:0016757">
    <property type="term" value="F:glycosyltransferase activity"/>
    <property type="evidence" value="ECO:0007669"/>
    <property type="project" value="InterPro"/>
</dbReference>
<dbReference type="PANTHER" id="PTHR12526">
    <property type="entry name" value="GLYCOSYLTRANSFERASE"/>
    <property type="match status" value="1"/>
</dbReference>
<evidence type="ECO:0000313" key="3">
    <source>
        <dbReference type="Proteomes" id="UP000190092"/>
    </source>
</evidence>
<dbReference type="OrthoDB" id="9790710at2"/>
<dbReference type="RefSeq" id="WP_085935023.1">
    <property type="nucleotide sequence ID" value="NZ_FUWJ01000003.1"/>
</dbReference>